<dbReference type="Pfam" id="PF00817">
    <property type="entry name" value="IMS"/>
    <property type="match status" value="1"/>
</dbReference>
<dbReference type="PANTHER" id="PTHR11076">
    <property type="entry name" value="DNA REPAIR POLYMERASE UMUC / TRANSFERASE FAMILY MEMBER"/>
    <property type="match status" value="1"/>
</dbReference>
<keyword evidence="8" id="KW-1185">Reference proteome</keyword>
<gene>
    <name evidence="7" type="ORF">ACU52_03315</name>
</gene>
<dbReference type="Gene3D" id="3.40.1170.60">
    <property type="match status" value="1"/>
</dbReference>
<dbReference type="InterPro" id="IPR001126">
    <property type="entry name" value="UmuC"/>
</dbReference>
<comment type="caution">
    <text evidence="7">The sequence shown here is derived from an EMBL/GenBank/DDBJ whole genome shotgun (WGS) entry which is preliminary data.</text>
</comment>
<dbReference type="OrthoDB" id="9808813at2"/>
<dbReference type="RefSeq" id="WP_053397745.1">
    <property type="nucleotide sequence ID" value="NZ_LFQU01000003.1"/>
</dbReference>
<protein>
    <submittedName>
        <fullName evidence="7">SOS mutagenesis and repair protein UmuC</fullName>
    </submittedName>
</protein>
<evidence type="ECO:0000256" key="4">
    <source>
        <dbReference type="ARBA" id="ARBA00023204"/>
    </source>
</evidence>
<dbReference type="Pfam" id="PF11799">
    <property type="entry name" value="IMS_C"/>
    <property type="match status" value="1"/>
</dbReference>
<sequence>MFALVDCNNFYCSCERVFNPALRTSPVVVLSNNDGCIIARSNEAKAMGIAMGTPFYQVKDMLERNKVAVFSSNYTLYGDMSRRVMMLLSEFAPDVSQYSIDEAFVDLSGFGSGDMLREYGMKIVRAIGKGTGIPVTMGIAPTRTLAKVASKYGKRFKGYHGVCLIDTDGKRIKALQGLDVADVWGIGRRSVSKLNYYGVHTAYDLVQRSESWVRKMLTISGVRTWRELHGESCIDIEELPQKKSICTSRSFADEGLSELCHLEEAVANFASSCSRKLKQQHSCCGAVTVFAYTSRFRTDVPRRAINHTSVMTVPTNDLRELVSTAVDALRSQWPVDTCRFKKAGVIVWDICPDTAVQTYLFDKVDRAKQARLAAAIDCINRKNGYGMVKIAVQGTGNDWHLKHEHASQRYTTDLNEIIKVKA</sequence>
<dbReference type="GO" id="GO:0006281">
    <property type="term" value="P:DNA repair"/>
    <property type="evidence" value="ECO:0007669"/>
    <property type="project" value="UniProtKB-KW"/>
</dbReference>
<dbReference type="GO" id="GO:0003887">
    <property type="term" value="F:DNA-directed DNA polymerase activity"/>
    <property type="evidence" value="ECO:0007669"/>
    <property type="project" value="TreeGrafter"/>
</dbReference>
<keyword evidence="3" id="KW-0741">SOS mutagenesis</keyword>
<evidence type="ECO:0000256" key="2">
    <source>
        <dbReference type="ARBA" id="ARBA00022763"/>
    </source>
</evidence>
<dbReference type="Gene3D" id="3.30.70.270">
    <property type="match status" value="1"/>
</dbReference>
<dbReference type="InterPro" id="IPR043128">
    <property type="entry name" value="Rev_trsase/Diguanyl_cyclase"/>
</dbReference>
<evidence type="ECO:0000256" key="5">
    <source>
        <dbReference type="ARBA" id="ARBA00023236"/>
    </source>
</evidence>
<dbReference type="InterPro" id="IPR025188">
    <property type="entry name" value="DUF4113"/>
</dbReference>
<accession>A0A8E1QZ67</accession>
<dbReference type="GO" id="GO:0009432">
    <property type="term" value="P:SOS response"/>
    <property type="evidence" value="ECO:0007669"/>
    <property type="project" value="UniProtKB-KW"/>
</dbReference>
<evidence type="ECO:0000259" key="6">
    <source>
        <dbReference type="PROSITE" id="PS50173"/>
    </source>
</evidence>
<evidence type="ECO:0000256" key="1">
    <source>
        <dbReference type="ARBA" id="ARBA00010945"/>
    </source>
</evidence>
<dbReference type="CDD" id="cd01700">
    <property type="entry name" value="PolY_Pol_V_umuC"/>
    <property type="match status" value="1"/>
</dbReference>
<dbReference type="PANTHER" id="PTHR11076:SF34">
    <property type="entry name" value="PROTEIN UMUC"/>
    <property type="match status" value="1"/>
</dbReference>
<dbReference type="InterPro" id="IPR043502">
    <property type="entry name" value="DNA/RNA_pol_sf"/>
</dbReference>
<dbReference type="EMBL" id="LFQU01000003">
    <property type="protein sequence ID" value="KOO69388.1"/>
    <property type="molecule type" value="Genomic_DNA"/>
</dbReference>
<dbReference type="Gene3D" id="3.30.1490.100">
    <property type="entry name" value="DNA polymerase, Y-family, little finger domain"/>
    <property type="match status" value="1"/>
</dbReference>
<keyword evidence="4" id="KW-0234">DNA repair</keyword>
<dbReference type="InterPro" id="IPR036775">
    <property type="entry name" value="DNA_pol_Y-fam_lit_finger_sf"/>
</dbReference>
<evidence type="ECO:0000313" key="7">
    <source>
        <dbReference type="EMBL" id="KOO69388.1"/>
    </source>
</evidence>
<name>A0A8E1QZ67_9BACT</name>
<reference evidence="7 8" key="1">
    <citation type="submission" date="2015-06" db="EMBL/GenBank/DDBJ databases">
        <title>Prevotella sp. 109, sp. nov., a novel member of the family Prevotellaceae isolated from human faeces.</title>
        <authorList>
            <person name="Shkoporov A.N."/>
            <person name="Chaplin A.V."/>
            <person name="Kafarskaia L.I."/>
            <person name="Efimov B.A."/>
        </authorList>
    </citation>
    <scope>NUCLEOTIDE SEQUENCE [LARGE SCALE GENOMIC DNA]</scope>
    <source>
        <strain evidence="7 8">109</strain>
    </source>
</reference>
<evidence type="ECO:0000313" key="8">
    <source>
        <dbReference type="Proteomes" id="UP000036951"/>
    </source>
</evidence>
<dbReference type="Pfam" id="PF13438">
    <property type="entry name" value="DUF4113"/>
    <property type="match status" value="1"/>
</dbReference>
<dbReference type="GO" id="GO:0042276">
    <property type="term" value="P:error-prone translesion synthesis"/>
    <property type="evidence" value="ECO:0007669"/>
    <property type="project" value="TreeGrafter"/>
</dbReference>
<dbReference type="PROSITE" id="PS50173">
    <property type="entry name" value="UMUC"/>
    <property type="match status" value="1"/>
</dbReference>
<organism evidence="7 8">
    <name type="scientific">Xylanibacter rarus</name>
    <dbReference type="NCBI Taxonomy" id="1676614"/>
    <lineage>
        <taxon>Bacteria</taxon>
        <taxon>Pseudomonadati</taxon>
        <taxon>Bacteroidota</taxon>
        <taxon>Bacteroidia</taxon>
        <taxon>Bacteroidales</taxon>
        <taxon>Prevotellaceae</taxon>
        <taxon>Xylanibacter</taxon>
    </lineage>
</organism>
<dbReference type="SUPFAM" id="SSF56672">
    <property type="entry name" value="DNA/RNA polymerases"/>
    <property type="match status" value="1"/>
</dbReference>
<evidence type="ECO:0000256" key="3">
    <source>
        <dbReference type="ARBA" id="ARBA00023199"/>
    </source>
</evidence>
<dbReference type="GO" id="GO:0005829">
    <property type="term" value="C:cytosol"/>
    <property type="evidence" value="ECO:0007669"/>
    <property type="project" value="TreeGrafter"/>
</dbReference>
<dbReference type="AlphaFoldDB" id="A0A8E1QZ67"/>
<dbReference type="GO" id="GO:0003684">
    <property type="term" value="F:damaged DNA binding"/>
    <property type="evidence" value="ECO:0007669"/>
    <property type="project" value="InterPro"/>
</dbReference>
<keyword evidence="5" id="KW-0742">SOS response</keyword>
<dbReference type="Gene3D" id="1.10.150.20">
    <property type="entry name" value="5' to 3' exonuclease, C-terminal subdomain"/>
    <property type="match status" value="1"/>
</dbReference>
<dbReference type="InterPro" id="IPR050116">
    <property type="entry name" value="DNA_polymerase-Y"/>
</dbReference>
<dbReference type="InterPro" id="IPR017961">
    <property type="entry name" value="DNA_pol_Y-fam_little_finger"/>
</dbReference>
<feature type="domain" description="UmuC" evidence="6">
    <location>
        <begin position="2"/>
        <end position="187"/>
    </location>
</feature>
<keyword evidence="2" id="KW-0227">DNA damage</keyword>
<proteinExistence type="inferred from homology"/>
<dbReference type="Proteomes" id="UP000036951">
    <property type="component" value="Unassembled WGS sequence"/>
</dbReference>
<comment type="similarity">
    <text evidence="1">Belongs to the DNA polymerase type-Y family.</text>
</comment>